<dbReference type="PANTHER" id="PTHR44591:SF3">
    <property type="entry name" value="RESPONSE REGULATORY DOMAIN-CONTAINING PROTEIN"/>
    <property type="match status" value="1"/>
</dbReference>
<dbReference type="CDD" id="cd17535">
    <property type="entry name" value="REC_NarL-like"/>
    <property type="match status" value="1"/>
</dbReference>
<dbReference type="EMBL" id="MLJW01000080">
    <property type="protein sequence ID" value="OIR01774.1"/>
    <property type="molecule type" value="Genomic_DNA"/>
</dbReference>
<dbReference type="PANTHER" id="PTHR44591">
    <property type="entry name" value="STRESS RESPONSE REGULATOR PROTEIN 1"/>
    <property type="match status" value="1"/>
</dbReference>
<dbReference type="InterPro" id="IPR058245">
    <property type="entry name" value="NreC/VraR/RcsB-like_REC"/>
</dbReference>
<organism evidence="3">
    <name type="scientific">mine drainage metagenome</name>
    <dbReference type="NCBI Taxonomy" id="410659"/>
    <lineage>
        <taxon>unclassified sequences</taxon>
        <taxon>metagenomes</taxon>
        <taxon>ecological metagenomes</taxon>
    </lineage>
</organism>
<keyword evidence="1" id="KW-0597">Phosphoprotein</keyword>
<gene>
    <name evidence="3" type="primary">cheY_12</name>
    <name evidence="3" type="ORF">GALL_160750</name>
</gene>
<reference evidence="3" key="1">
    <citation type="submission" date="2016-10" db="EMBL/GenBank/DDBJ databases">
        <title>Sequence of Gallionella enrichment culture.</title>
        <authorList>
            <person name="Poehlein A."/>
            <person name="Muehling M."/>
            <person name="Daniel R."/>
        </authorList>
    </citation>
    <scope>NUCLEOTIDE SEQUENCE</scope>
</reference>
<dbReference type="Gene3D" id="3.40.50.2300">
    <property type="match status" value="1"/>
</dbReference>
<dbReference type="InterPro" id="IPR050595">
    <property type="entry name" value="Bact_response_regulator"/>
</dbReference>
<dbReference type="SMART" id="SM00448">
    <property type="entry name" value="REC"/>
    <property type="match status" value="1"/>
</dbReference>
<proteinExistence type="predicted"/>
<dbReference type="SUPFAM" id="SSF52172">
    <property type="entry name" value="CheY-like"/>
    <property type="match status" value="1"/>
</dbReference>
<evidence type="ECO:0000256" key="1">
    <source>
        <dbReference type="ARBA" id="ARBA00022553"/>
    </source>
</evidence>
<dbReference type="InterPro" id="IPR001789">
    <property type="entry name" value="Sig_transdc_resp-reg_receiver"/>
</dbReference>
<evidence type="ECO:0000313" key="3">
    <source>
        <dbReference type="EMBL" id="OIR01774.1"/>
    </source>
</evidence>
<evidence type="ECO:0000259" key="2">
    <source>
        <dbReference type="PROSITE" id="PS50110"/>
    </source>
</evidence>
<protein>
    <submittedName>
        <fullName evidence="3">Chemotaxis protein CheY</fullName>
    </submittedName>
</protein>
<dbReference type="PROSITE" id="PS50110">
    <property type="entry name" value="RESPONSE_REGULATORY"/>
    <property type="match status" value="1"/>
</dbReference>
<accession>A0A1J5SNX8</accession>
<dbReference type="AlphaFoldDB" id="A0A1J5SNX8"/>
<sequence length="130" mass="14304">MAFNGKVLLVDDEPHIRKFISVLIKQLGDTTVIEAGNGQDAIATYQSERPDLVLLDVNMPVLDGLSTLRSLMQVDPDAVVIMLTSLTSRQMIEQAVELGASNYIRKDTKPEEILQALKETVSACFDDESP</sequence>
<dbReference type="GO" id="GO:0000160">
    <property type="term" value="P:phosphorelay signal transduction system"/>
    <property type="evidence" value="ECO:0007669"/>
    <property type="project" value="InterPro"/>
</dbReference>
<name>A0A1J5SNX8_9ZZZZ</name>
<comment type="caution">
    <text evidence="3">The sequence shown here is derived from an EMBL/GenBank/DDBJ whole genome shotgun (WGS) entry which is preliminary data.</text>
</comment>
<dbReference type="Pfam" id="PF00072">
    <property type="entry name" value="Response_reg"/>
    <property type="match status" value="1"/>
</dbReference>
<feature type="domain" description="Response regulatory" evidence="2">
    <location>
        <begin position="6"/>
        <end position="121"/>
    </location>
</feature>
<dbReference type="InterPro" id="IPR011006">
    <property type="entry name" value="CheY-like_superfamily"/>
</dbReference>